<accession>V5Q9X3</accession>
<keyword evidence="3" id="KW-1185">Reference proteome</keyword>
<evidence type="ECO:0000313" key="3">
    <source>
        <dbReference type="Proteomes" id="UP000018624"/>
    </source>
</evidence>
<evidence type="ECO:0000313" key="2">
    <source>
        <dbReference type="EMBL" id="AHB12250.1"/>
    </source>
</evidence>
<dbReference type="EMBL" id="KF626668">
    <property type="protein sequence ID" value="AHB12250.1"/>
    <property type="molecule type" value="Genomic_DNA"/>
</dbReference>
<dbReference type="InterPro" id="IPR057378">
    <property type="entry name" value="Pre_tape_measure"/>
</dbReference>
<sequence>MSLANLQLRTATVPYVGANDEQHDIVLHGLSANAIAGLILSQLSNIEEIFNIVEGAGVKKAEDLANVNIVEVGQRLLVQLPDFIAHVIAYSAHEPEQWSKVMHLPAPVQVDCLNKLAKLTFQDEAGFREFVGNVVAALRSAKGVVPQNSNRNLAASASPNGGSASAQPSLS</sequence>
<feature type="compositionally biased region" description="Low complexity" evidence="1">
    <location>
        <begin position="154"/>
        <end position="171"/>
    </location>
</feature>
<reference evidence="2 3" key="1">
    <citation type="journal article" date="2014" name="J. Bacteriol.">
        <title>Characterization of novel virulent broad-host-range phages of Xylella fastidiosa and Xanthomonas.</title>
        <authorList>
            <person name="Ahern S.J."/>
            <person name="Das M."/>
            <person name="Bhowmick T.S."/>
            <person name="Young R."/>
            <person name="Gonzalez C.F."/>
        </authorList>
    </citation>
    <scope>NUCLEOTIDE SEQUENCE [LARGE SCALE GENOMIC DNA]</scope>
</reference>
<evidence type="ECO:0000256" key="1">
    <source>
        <dbReference type="SAM" id="MobiDB-lite"/>
    </source>
</evidence>
<proteinExistence type="predicted"/>
<gene>
    <name evidence="2" type="ORF">Salvo_50</name>
</gene>
<protein>
    <submittedName>
        <fullName evidence="2">Pre-tape measure frameshift protein G</fullName>
    </submittedName>
</protein>
<name>V5Q9X3_9CAUD</name>
<organism evidence="2 3">
    <name type="scientific">Xylella phage Salvo</name>
    <dbReference type="NCBI Taxonomy" id="1415147"/>
    <lineage>
        <taxon>Viruses</taxon>
        <taxon>Duplodnaviria</taxon>
        <taxon>Heunggongvirae</taxon>
        <taxon>Uroviricota</taxon>
        <taxon>Caudoviricetes</taxon>
        <taxon>Casjensviridae</taxon>
        <taxon>Salvovirus</taxon>
        <taxon>Salvovirus salvo</taxon>
    </lineage>
</organism>
<dbReference type="Proteomes" id="UP000018624">
    <property type="component" value="Segment"/>
</dbReference>
<dbReference type="OrthoDB" id="13094at10239"/>
<dbReference type="Pfam" id="PF23789">
    <property type="entry name" value="Pre_tape_measure"/>
    <property type="match status" value="1"/>
</dbReference>
<feature type="region of interest" description="Disordered" evidence="1">
    <location>
        <begin position="150"/>
        <end position="171"/>
    </location>
</feature>